<sequence length="278" mass="32386">MDIEYNCTETCIRIITGGRFGNHFYSFCNALFAAKTSGLKTIYVTKGFLLLPKSFVYDDIFIKVKEKKFFRKTKINCFSHKFFAIGFRNLNSSDYKRLGSELRQDFATMFINSLPHVVIPNNSLVVHFRSGDIFNDGWVSRFYGQPPCNYYLDAIRSRNWSKVILVSEDRKNPCVNVVEKVTGEYKQRSFEEDLAIMLNAENFVISKGTLCKAIITISRKIRNVFAFHDARINKVNTFVCFATNTYAEVVLKKWFNNQIQREMILNSSCVRWEFFPKV</sequence>
<keyword evidence="2" id="KW-1185">Reference proteome</keyword>
<name>A0ABR2L4I2_9EUKA</name>
<evidence type="ECO:0000313" key="2">
    <source>
        <dbReference type="Proteomes" id="UP001470230"/>
    </source>
</evidence>
<comment type="caution">
    <text evidence="1">The sequence shown here is derived from an EMBL/GenBank/DDBJ whole genome shotgun (WGS) entry which is preliminary data.</text>
</comment>
<proteinExistence type="predicted"/>
<protein>
    <submittedName>
        <fullName evidence="1">Uncharacterized protein</fullName>
    </submittedName>
</protein>
<evidence type="ECO:0000313" key="1">
    <source>
        <dbReference type="EMBL" id="KAK8898270.1"/>
    </source>
</evidence>
<organism evidence="1 2">
    <name type="scientific">Tritrichomonas musculus</name>
    <dbReference type="NCBI Taxonomy" id="1915356"/>
    <lineage>
        <taxon>Eukaryota</taxon>
        <taxon>Metamonada</taxon>
        <taxon>Parabasalia</taxon>
        <taxon>Tritrichomonadida</taxon>
        <taxon>Tritrichomonadidae</taxon>
        <taxon>Tritrichomonas</taxon>
    </lineage>
</organism>
<accession>A0ABR2L4I2</accession>
<dbReference type="EMBL" id="JAPFFF010000001">
    <property type="protein sequence ID" value="KAK8898270.1"/>
    <property type="molecule type" value="Genomic_DNA"/>
</dbReference>
<dbReference type="Proteomes" id="UP001470230">
    <property type="component" value="Unassembled WGS sequence"/>
</dbReference>
<gene>
    <name evidence="1" type="ORF">M9Y10_000548</name>
</gene>
<reference evidence="1 2" key="1">
    <citation type="submission" date="2024-04" db="EMBL/GenBank/DDBJ databases">
        <title>Tritrichomonas musculus Genome.</title>
        <authorList>
            <person name="Alves-Ferreira E."/>
            <person name="Grigg M."/>
            <person name="Lorenzi H."/>
            <person name="Galac M."/>
        </authorList>
    </citation>
    <scope>NUCLEOTIDE SEQUENCE [LARGE SCALE GENOMIC DNA]</scope>
    <source>
        <strain evidence="1 2">EAF2021</strain>
    </source>
</reference>